<dbReference type="HOGENOM" id="CLU_1382669_0_0_5"/>
<dbReference type="RefSeq" id="WP_008334921.1">
    <property type="nucleotide sequence ID" value="NZ_CH902578.1"/>
</dbReference>
<accession>A3VAJ3</accession>
<comment type="caution">
    <text evidence="1">The sequence shown here is derived from an EMBL/GenBank/DDBJ whole genome shotgun (WGS) entry which is preliminary data.</text>
</comment>
<dbReference type="EMBL" id="AAMT01000001">
    <property type="protein sequence ID" value="EAQ14934.1"/>
    <property type="molecule type" value="Genomic_DNA"/>
</dbReference>
<protein>
    <submittedName>
        <fullName evidence="1">Uncharacterized protein</fullName>
    </submittedName>
</protein>
<evidence type="ECO:0000313" key="1">
    <source>
        <dbReference type="EMBL" id="EAQ14934.1"/>
    </source>
</evidence>
<evidence type="ECO:0000313" key="2">
    <source>
        <dbReference type="Proteomes" id="UP000002931"/>
    </source>
</evidence>
<organism evidence="1 2">
    <name type="scientific">Maritimibacter alkaliphilus HTCC2654</name>
    <dbReference type="NCBI Taxonomy" id="314271"/>
    <lineage>
        <taxon>Bacteria</taxon>
        <taxon>Pseudomonadati</taxon>
        <taxon>Pseudomonadota</taxon>
        <taxon>Alphaproteobacteria</taxon>
        <taxon>Rhodobacterales</taxon>
        <taxon>Roseobacteraceae</taxon>
        <taxon>Maritimibacter</taxon>
    </lineage>
</organism>
<dbReference type="Proteomes" id="UP000002931">
    <property type="component" value="Unassembled WGS sequence"/>
</dbReference>
<dbReference type="OrthoDB" id="7852110at2"/>
<gene>
    <name evidence="1" type="ORF">RB2654_20163</name>
</gene>
<keyword evidence="2" id="KW-1185">Reference proteome</keyword>
<dbReference type="AlphaFoldDB" id="A3VAJ3"/>
<sequence length="197" mass="22252">MPVNDFDKSPFVGLREAFEIVGKASLGDAWHKSVFEKDAPNHKVVLTRLRNILRSGDVAAHWHTSDHEVSGQLQPVDVDHEYFSIRLHEDTMFHAGVNEPVLCRVHVKQLQSCLLDLDDSQPSFTSAAEQKCHEWFVDLISKTEQARLSVNETEKVAREKFQNVSGAGIKRARLAAVRQTGKHDIFRSGRAKNKPMT</sequence>
<proteinExistence type="predicted"/>
<reference evidence="1 2" key="1">
    <citation type="journal article" date="2010" name="J. Bacteriol.">
        <title>Genome sequences of Pelagibaca bermudensis HTCC2601T and Maritimibacter alkaliphilus HTCC2654T, the type strains of two marine Roseobacter genera.</title>
        <authorList>
            <person name="Thrash J.C."/>
            <person name="Cho J.C."/>
            <person name="Ferriera S."/>
            <person name="Johnson J."/>
            <person name="Vergin K.L."/>
            <person name="Giovannoni S.J."/>
        </authorList>
    </citation>
    <scope>NUCLEOTIDE SEQUENCE [LARGE SCALE GENOMIC DNA]</scope>
    <source>
        <strain evidence="1 2">HTCC2654</strain>
    </source>
</reference>
<name>A3VAJ3_9RHOB</name>